<keyword evidence="3" id="KW-0804">Transcription</keyword>
<evidence type="ECO:0000313" key="6">
    <source>
        <dbReference type="EMBL" id="KAF9515268.1"/>
    </source>
</evidence>
<comment type="subcellular location">
    <subcellularLocation>
        <location evidence="1">Nucleus</location>
    </subcellularLocation>
</comment>
<evidence type="ECO:0000259" key="5">
    <source>
        <dbReference type="PROSITE" id="PS51821"/>
    </source>
</evidence>
<dbReference type="AlphaFoldDB" id="A0A9P6B079"/>
<dbReference type="GO" id="GO:0005634">
    <property type="term" value="C:nucleus"/>
    <property type="evidence" value="ECO:0007669"/>
    <property type="project" value="UniProtKB-SubCell"/>
</dbReference>
<evidence type="ECO:0000256" key="4">
    <source>
        <dbReference type="ARBA" id="ARBA00023242"/>
    </source>
</evidence>
<comment type="caution">
    <text evidence="6">The sequence shown here is derived from an EMBL/GenBank/DDBJ whole genome shotgun (WGS) entry which is preliminary data.</text>
</comment>
<evidence type="ECO:0000256" key="1">
    <source>
        <dbReference type="ARBA" id="ARBA00004123"/>
    </source>
</evidence>
<accession>A0A9P6B079</accession>
<dbReference type="PANTHER" id="PTHR33572:SF3">
    <property type="entry name" value="VELVET COMPLEX SUBUNIT B"/>
    <property type="match status" value="1"/>
</dbReference>
<feature type="domain" description="Velvet" evidence="5">
    <location>
        <begin position="30"/>
        <end position="204"/>
    </location>
</feature>
<protein>
    <recommendedName>
        <fullName evidence="5">Velvet domain-containing protein</fullName>
    </recommendedName>
</protein>
<evidence type="ECO:0000313" key="7">
    <source>
        <dbReference type="Proteomes" id="UP000886523"/>
    </source>
</evidence>
<evidence type="ECO:0000256" key="2">
    <source>
        <dbReference type="ARBA" id="ARBA00023015"/>
    </source>
</evidence>
<dbReference type="InterPro" id="IPR038491">
    <property type="entry name" value="Velvet_dom_sf"/>
</dbReference>
<gene>
    <name evidence="6" type="ORF">BS47DRAFT_804190</name>
</gene>
<keyword evidence="7" id="KW-1185">Reference proteome</keyword>
<organism evidence="6 7">
    <name type="scientific">Hydnum rufescens UP504</name>
    <dbReference type="NCBI Taxonomy" id="1448309"/>
    <lineage>
        <taxon>Eukaryota</taxon>
        <taxon>Fungi</taxon>
        <taxon>Dikarya</taxon>
        <taxon>Basidiomycota</taxon>
        <taxon>Agaricomycotina</taxon>
        <taxon>Agaricomycetes</taxon>
        <taxon>Cantharellales</taxon>
        <taxon>Hydnaceae</taxon>
        <taxon>Hydnum</taxon>
    </lineage>
</organism>
<dbReference type="InterPro" id="IPR037525">
    <property type="entry name" value="Velvet_dom"/>
</dbReference>
<dbReference type="PROSITE" id="PS51821">
    <property type="entry name" value="VELVET"/>
    <property type="match status" value="1"/>
</dbReference>
<evidence type="ECO:0000256" key="3">
    <source>
        <dbReference type="ARBA" id="ARBA00023163"/>
    </source>
</evidence>
<proteinExistence type="predicted"/>
<dbReference type="PANTHER" id="PTHR33572">
    <property type="entry name" value="SPORE DEVELOPMENT REGULATOR VOSA"/>
    <property type="match status" value="1"/>
</dbReference>
<name>A0A9P6B079_9AGAM</name>
<dbReference type="InterPro" id="IPR021740">
    <property type="entry name" value="Velvet"/>
</dbReference>
<reference evidence="6" key="1">
    <citation type="journal article" date="2020" name="Nat. Commun.">
        <title>Large-scale genome sequencing of mycorrhizal fungi provides insights into the early evolution of symbiotic traits.</title>
        <authorList>
            <person name="Miyauchi S."/>
            <person name="Kiss E."/>
            <person name="Kuo A."/>
            <person name="Drula E."/>
            <person name="Kohler A."/>
            <person name="Sanchez-Garcia M."/>
            <person name="Morin E."/>
            <person name="Andreopoulos B."/>
            <person name="Barry K.W."/>
            <person name="Bonito G."/>
            <person name="Buee M."/>
            <person name="Carver A."/>
            <person name="Chen C."/>
            <person name="Cichocki N."/>
            <person name="Clum A."/>
            <person name="Culley D."/>
            <person name="Crous P.W."/>
            <person name="Fauchery L."/>
            <person name="Girlanda M."/>
            <person name="Hayes R.D."/>
            <person name="Keri Z."/>
            <person name="LaButti K."/>
            <person name="Lipzen A."/>
            <person name="Lombard V."/>
            <person name="Magnuson J."/>
            <person name="Maillard F."/>
            <person name="Murat C."/>
            <person name="Nolan M."/>
            <person name="Ohm R.A."/>
            <person name="Pangilinan J."/>
            <person name="Pereira M.F."/>
            <person name="Perotto S."/>
            <person name="Peter M."/>
            <person name="Pfister S."/>
            <person name="Riley R."/>
            <person name="Sitrit Y."/>
            <person name="Stielow J.B."/>
            <person name="Szollosi G."/>
            <person name="Zifcakova L."/>
            <person name="Stursova M."/>
            <person name="Spatafora J.W."/>
            <person name="Tedersoo L."/>
            <person name="Vaario L.M."/>
            <person name="Yamada A."/>
            <person name="Yan M."/>
            <person name="Wang P."/>
            <person name="Xu J."/>
            <person name="Bruns T."/>
            <person name="Baldrian P."/>
            <person name="Vilgalys R."/>
            <person name="Dunand C."/>
            <person name="Henrissat B."/>
            <person name="Grigoriev I.V."/>
            <person name="Hibbett D."/>
            <person name="Nagy L.G."/>
            <person name="Martin F.M."/>
        </authorList>
    </citation>
    <scope>NUCLEOTIDE SEQUENCE</scope>
    <source>
        <strain evidence="6">UP504</strain>
    </source>
</reference>
<dbReference type="OrthoDB" id="1746739at2759"/>
<dbReference type="Proteomes" id="UP000886523">
    <property type="component" value="Unassembled WGS sequence"/>
</dbReference>
<dbReference type="Gene3D" id="2.60.40.3960">
    <property type="entry name" value="Velvet domain"/>
    <property type="match status" value="1"/>
</dbReference>
<dbReference type="EMBL" id="MU128952">
    <property type="protein sequence ID" value="KAF9515268.1"/>
    <property type="molecule type" value="Genomic_DNA"/>
</dbReference>
<keyword evidence="4" id="KW-0539">Nucleus</keyword>
<keyword evidence="2" id="KW-0805">Transcription regulation</keyword>
<dbReference type="Pfam" id="PF11754">
    <property type="entry name" value="Velvet"/>
    <property type="match status" value="1"/>
</dbReference>
<sequence length="204" mass="23049">MRKHSPSSQTPPWLSPTPLTPYVWGRNDKDQCAFVYSLEIVQSPLRARTCGFGTKDRRPLAPAAIAKMTVYRRRDNTPVHPDDVDVTFFVAMVELWDARGTENKTIIFDPSFPSPGSMPVGDANQVLLEIPVTTIHLFFYLRPVFTLLPHPLHHLLPMTRFRMQPCLPPLHIHHLLLYIRLPPIRSFCSGSSANWGTVASLLGS</sequence>